<dbReference type="EMBL" id="CP020557">
    <property type="protein sequence ID" value="ARF68761.1"/>
    <property type="molecule type" value="Genomic_DNA"/>
</dbReference>
<dbReference type="AlphaFoldDB" id="A0A1V0UUC0"/>
<organism evidence="2 3">
    <name type="scientific">Paenibacillus larvae subsp. pulvifaciens</name>
    <dbReference type="NCBI Taxonomy" id="1477"/>
    <lineage>
        <taxon>Bacteria</taxon>
        <taxon>Bacillati</taxon>
        <taxon>Bacillota</taxon>
        <taxon>Bacilli</taxon>
        <taxon>Bacillales</taxon>
        <taxon>Paenibacillaceae</taxon>
        <taxon>Paenibacillus</taxon>
    </lineage>
</organism>
<evidence type="ECO:0000256" key="1">
    <source>
        <dbReference type="SAM" id="SignalP"/>
    </source>
</evidence>
<dbReference type="Proteomes" id="UP000192727">
    <property type="component" value="Chromosome"/>
</dbReference>
<dbReference type="RefSeq" id="WP_083040460.1">
    <property type="nucleotide sequence ID" value="NZ_CP020557.1"/>
</dbReference>
<name>A0A1V0UUC0_9BACL</name>
<evidence type="ECO:0000313" key="3">
    <source>
        <dbReference type="Proteomes" id="UP000192727"/>
    </source>
</evidence>
<protein>
    <submittedName>
        <fullName evidence="2">Uncharacterized protein</fullName>
    </submittedName>
</protein>
<feature type="signal peptide" evidence="1">
    <location>
        <begin position="1"/>
        <end position="29"/>
    </location>
</feature>
<evidence type="ECO:0000313" key="2">
    <source>
        <dbReference type="EMBL" id="ARF68761.1"/>
    </source>
</evidence>
<accession>A0A1V0UUC0</accession>
<gene>
    <name evidence="2" type="ORF">B7C51_14605</name>
</gene>
<sequence length="176" mass="18729">MNKNIKITCATLALAMGLTVITPSVSAFAAEKQMTQTIYLEPELDHVVNLGGEEGYKLLEQIESIPDEIINTNDANQINAYLKEKNIDFTVKSDRVKRGWRGCSLAIAGAIVTTAIPIAKLAKIKSLVNALGGVKEAAKIIWGATTKGEKWKALGGAGKDLVAELAGITAVKTACF</sequence>
<keyword evidence="1" id="KW-0732">Signal</keyword>
<reference evidence="2 3" key="1">
    <citation type="submission" date="2017-03" db="EMBL/GenBank/DDBJ databases">
        <title>Paenibacillus larvae genome sequencing.</title>
        <authorList>
            <person name="Dingman D.W."/>
        </authorList>
    </citation>
    <scope>NUCLEOTIDE SEQUENCE [LARGE SCALE GENOMIC DNA]</scope>
    <source>
        <strain evidence="2 3">SAG 10367</strain>
    </source>
</reference>
<feature type="chain" id="PRO_5012482675" evidence="1">
    <location>
        <begin position="30"/>
        <end position="176"/>
    </location>
</feature>
<proteinExistence type="predicted"/>